<dbReference type="EMBL" id="MU858147">
    <property type="protein sequence ID" value="KAK4211540.1"/>
    <property type="molecule type" value="Genomic_DNA"/>
</dbReference>
<feature type="compositionally biased region" description="Low complexity" evidence="1">
    <location>
        <begin position="178"/>
        <end position="199"/>
    </location>
</feature>
<evidence type="ECO:0000256" key="2">
    <source>
        <dbReference type="SAM" id="SignalP"/>
    </source>
</evidence>
<dbReference type="InterPro" id="IPR056637">
    <property type="entry name" value="DUF7735"/>
</dbReference>
<organism evidence="4 5">
    <name type="scientific">Rhypophila decipiens</name>
    <dbReference type="NCBI Taxonomy" id="261697"/>
    <lineage>
        <taxon>Eukaryota</taxon>
        <taxon>Fungi</taxon>
        <taxon>Dikarya</taxon>
        <taxon>Ascomycota</taxon>
        <taxon>Pezizomycotina</taxon>
        <taxon>Sordariomycetes</taxon>
        <taxon>Sordariomycetidae</taxon>
        <taxon>Sordariales</taxon>
        <taxon>Naviculisporaceae</taxon>
        <taxon>Rhypophila</taxon>
    </lineage>
</organism>
<comment type="caution">
    <text evidence="4">The sequence shown here is derived from an EMBL/GenBank/DDBJ whole genome shotgun (WGS) entry which is preliminary data.</text>
</comment>
<accession>A0AAN7B830</accession>
<proteinExistence type="predicted"/>
<feature type="chain" id="PRO_5042838079" description="DUF7735 domain-containing protein" evidence="2">
    <location>
        <begin position="24"/>
        <end position="229"/>
    </location>
</feature>
<sequence length="229" mass="24092">MHHLLLPIFLSLTSAGGPNLVHAAWDSTIHRTVAPTAPPTITSEPWRCVTENATQFFKAPLPTGALFSAIDSYVESKMAPCLKTVDPANRLYGCYPSKEAWCGFTTAAPASLLPAWISLGSSASSFWAAQSSAAVSLARQCPLRWYDASLGVPGGSARLNETIILSACYEEALRSGTATPTRVTTTTDTATRGTASTSTKNAKNGREVPPEMWMVVSTGLAVAAMGAAL</sequence>
<evidence type="ECO:0000313" key="5">
    <source>
        <dbReference type="Proteomes" id="UP001301769"/>
    </source>
</evidence>
<reference evidence="4" key="2">
    <citation type="submission" date="2023-05" db="EMBL/GenBank/DDBJ databases">
        <authorList>
            <consortium name="Lawrence Berkeley National Laboratory"/>
            <person name="Steindorff A."/>
            <person name="Hensen N."/>
            <person name="Bonometti L."/>
            <person name="Westerberg I."/>
            <person name="Brannstrom I.O."/>
            <person name="Guillou S."/>
            <person name="Cros-Aarteil S."/>
            <person name="Calhoun S."/>
            <person name="Haridas S."/>
            <person name="Kuo A."/>
            <person name="Mondo S."/>
            <person name="Pangilinan J."/>
            <person name="Riley R."/>
            <person name="Labutti K."/>
            <person name="Andreopoulos B."/>
            <person name="Lipzen A."/>
            <person name="Chen C."/>
            <person name="Yanf M."/>
            <person name="Daum C."/>
            <person name="Ng V."/>
            <person name="Clum A."/>
            <person name="Ohm R."/>
            <person name="Martin F."/>
            <person name="Silar P."/>
            <person name="Natvig D."/>
            <person name="Lalanne C."/>
            <person name="Gautier V."/>
            <person name="Ament-Velasquez S.L."/>
            <person name="Kruys A."/>
            <person name="Hutchinson M.I."/>
            <person name="Powell A.J."/>
            <person name="Barry K."/>
            <person name="Miller A.N."/>
            <person name="Grigoriev I.V."/>
            <person name="Debuchy R."/>
            <person name="Gladieux P."/>
            <person name="Thoren M.H."/>
            <person name="Johannesson H."/>
        </authorList>
    </citation>
    <scope>NUCLEOTIDE SEQUENCE</scope>
    <source>
        <strain evidence="4">PSN293</strain>
    </source>
</reference>
<gene>
    <name evidence="4" type="ORF">QBC37DRAFT_446126</name>
</gene>
<evidence type="ECO:0000259" key="3">
    <source>
        <dbReference type="Pfam" id="PF24870"/>
    </source>
</evidence>
<feature type="signal peptide" evidence="2">
    <location>
        <begin position="1"/>
        <end position="23"/>
    </location>
</feature>
<name>A0AAN7B830_9PEZI</name>
<dbReference type="Proteomes" id="UP001301769">
    <property type="component" value="Unassembled WGS sequence"/>
</dbReference>
<reference evidence="4" key="1">
    <citation type="journal article" date="2023" name="Mol. Phylogenet. Evol.">
        <title>Genome-scale phylogeny and comparative genomics of the fungal order Sordariales.</title>
        <authorList>
            <person name="Hensen N."/>
            <person name="Bonometti L."/>
            <person name="Westerberg I."/>
            <person name="Brannstrom I.O."/>
            <person name="Guillou S."/>
            <person name="Cros-Aarteil S."/>
            <person name="Calhoun S."/>
            <person name="Haridas S."/>
            <person name="Kuo A."/>
            <person name="Mondo S."/>
            <person name="Pangilinan J."/>
            <person name="Riley R."/>
            <person name="LaButti K."/>
            <person name="Andreopoulos B."/>
            <person name="Lipzen A."/>
            <person name="Chen C."/>
            <person name="Yan M."/>
            <person name="Daum C."/>
            <person name="Ng V."/>
            <person name="Clum A."/>
            <person name="Steindorff A."/>
            <person name="Ohm R.A."/>
            <person name="Martin F."/>
            <person name="Silar P."/>
            <person name="Natvig D.O."/>
            <person name="Lalanne C."/>
            <person name="Gautier V."/>
            <person name="Ament-Velasquez S.L."/>
            <person name="Kruys A."/>
            <person name="Hutchinson M.I."/>
            <person name="Powell A.J."/>
            <person name="Barry K."/>
            <person name="Miller A.N."/>
            <person name="Grigoriev I.V."/>
            <person name="Debuchy R."/>
            <person name="Gladieux P."/>
            <person name="Hiltunen Thoren M."/>
            <person name="Johannesson H."/>
        </authorList>
    </citation>
    <scope>NUCLEOTIDE SEQUENCE</scope>
    <source>
        <strain evidence="4">PSN293</strain>
    </source>
</reference>
<protein>
    <recommendedName>
        <fullName evidence="3">DUF7735 domain-containing protein</fullName>
    </recommendedName>
</protein>
<evidence type="ECO:0000313" key="4">
    <source>
        <dbReference type="EMBL" id="KAK4211540.1"/>
    </source>
</evidence>
<keyword evidence="2" id="KW-0732">Signal</keyword>
<feature type="region of interest" description="Disordered" evidence="1">
    <location>
        <begin position="178"/>
        <end position="205"/>
    </location>
</feature>
<evidence type="ECO:0000256" key="1">
    <source>
        <dbReference type="SAM" id="MobiDB-lite"/>
    </source>
</evidence>
<dbReference type="Pfam" id="PF24870">
    <property type="entry name" value="DUF7735"/>
    <property type="match status" value="1"/>
</dbReference>
<feature type="domain" description="DUF7735" evidence="3">
    <location>
        <begin position="34"/>
        <end position="175"/>
    </location>
</feature>
<dbReference type="AlphaFoldDB" id="A0AAN7B830"/>
<keyword evidence="5" id="KW-1185">Reference proteome</keyword>